<dbReference type="eggNOG" id="COG0337">
    <property type="taxonomic scope" value="Bacteria"/>
</dbReference>
<comment type="caution">
    <text evidence="1">The sequence shown here is derived from an EMBL/GenBank/DDBJ whole genome shotgun (WGS) entry which is preliminary data.</text>
</comment>
<gene>
    <name evidence="1" type="ORF">JCM9157_1624</name>
</gene>
<dbReference type="EMBL" id="BAUV01000009">
    <property type="protein sequence ID" value="GAE34556.1"/>
    <property type="molecule type" value="Genomic_DNA"/>
</dbReference>
<reference evidence="1 2" key="1">
    <citation type="journal article" date="2014" name="Genome Announc.">
        <title>Draft Genome Sequences of Three Alkaliphilic Bacillus Strains, Bacillus wakoensis JCM 9140T, Bacillus akibai JCM 9157T, and Bacillus hemicellulosilyticus JCM 9152T.</title>
        <authorList>
            <person name="Yuki M."/>
            <person name="Oshima K."/>
            <person name="Suda W."/>
            <person name="Oshida Y."/>
            <person name="Kitamura K."/>
            <person name="Iida T."/>
            <person name="Hattori M."/>
            <person name="Ohkuma M."/>
        </authorList>
    </citation>
    <scope>NUCLEOTIDE SEQUENCE [LARGE SCALE GENOMIC DNA]</scope>
    <source>
        <strain evidence="1 2">JCM 9157</strain>
    </source>
</reference>
<dbReference type="Gene3D" id="1.20.1090.10">
    <property type="entry name" value="Dehydroquinate synthase-like - alpha domain"/>
    <property type="match status" value="1"/>
</dbReference>
<proteinExistence type="predicted"/>
<dbReference type="STRING" id="1236973.JCM9157_1624"/>
<name>W4QR51_HALA3</name>
<sequence>MIGMVFSLRVSEEMFNIDLDVDKYEKWFSDLGYKTKIPASCNINNLLMLMKKDKKAESQSVRMVLLSKIEEATVKEIPPTLIEKLLVERMEGDLIG</sequence>
<dbReference type="SUPFAM" id="SSF56796">
    <property type="entry name" value="Dehydroquinate synthase-like"/>
    <property type="match status" value="1"/>
</dbReference>
<protein>
    <submittedName>
        <fullName evidence="1">3-dehydroquinate synthase</fullName>
    </submittedName>
</protein>
<accession>W4QR51</accession>
<evidence type="ECO:0000313" key="1">
    <source>
        <dbReference type="EMBL" id="GAE34556.1"/>
    </source>
</evidence>
<keyword evidence="2" id="KW-1185">Reference proteome</keyword>
<dbReference type="Proteomes" id="UP000018896">
    <property type="component" value="Unassembled WGS sequence"/>
</dbReference>
<dbReference type="AlphaFoldDB" id="W4QR51"/>
<organism evidence="1 2">
    <name type="scientific">Halalkalibacter akibai (strain ATCC 43226 / DSM 21942 / CIP 109018 / JCM 9157 / 1139)</name>
    <name type="common">Bacillus akibai</name>
    <dbReference type="NCBI Taxonomy" id="1236973"/>
    <lineage>
        <taxon>Bacteria</taxon>
        <taxon>Bacillati</taxon>
        <taxon>Bacillota</taxon>
        <taxon>Bacilli</taxon>
        <taxon>Bacillales</taxon>
        <taxon>Bacillaceae</taxon>
        <taxon>Halalkalibacter</taxon>
    </lineage>
</organism>
<evidence type="ECO:0000313" key="2">
    <source>
        <dbReference type="Proteomes" id="UP000018896"/>
    </source>
</evidence>